<dbReference type="GO" id="GO:0016491">
    <property type="term" value="F:oxidoreductase activity"/>
    <property type="evidence" value="ECO:0007669"/>
    <property type="project" value="InterPro"/>
</dbReference>
<dbReference type="InterPro" id="IPR011032">
    <property type="entry name" value="GroES-like_sf"/>
</dbReference>
<keyword evidence="3" id="KW-1185">Reference proteome</keyword>
<name>A0A3A1U0F7_9MICO</name>
<organism evidence="2 3">
    <name type="scientific">Amnibacterium setariae</name>
    <dbReference type="NCBI Taxonomy" id="2306585"/>
    <lineage>
        <taxon>Bacteria</taxon>
        <taxon>Bacillati</taxon>
        <taxon>Actinomycetota</taxon>
        <taxon>Actinomycetes</taxon>
        <taxon>Micrococcales</taxon>
        <taxon>Microbacteriaceae</taxon>
        <taxon>Amnibacterium</taxon>
    </lineage>
</organism>
<dbReference type="SUPFAM" id="SSF50129">
    <property type="entry name" value="GroES-like"/>
    <property type="match status" value="1"/>
</dbReference>
<dbReference type="Proteomes" id="UP000265742">
    <property type="component" value="Unassembled WGS sequence"/>
</dbReference>
<evidence type="ECO:0000313" key="2">
    <source>
        <dbReference type="EMBL" id="RIX29952.1"/>
    </source>
</evidence>
<dbReference type="Pfam" id="PF08240">
    <property type="entry name" value="ADH_N"/>
    <property type="match status" value="1"/>
</dbReference>
<dbReference type="AlphaFoldDB" id="A0A3A1U0F7"/>
<dbReference type="PANTHER" id="PTHR43677:SF4">
    <property type="entry name" value="QUINONE OXIDOREDUCTASE-LIKE PROTEIN 2"/>
    <property type="match status" value="1"/>
</dbReference>
<dbReference type="InterPro" id="IPR013154">
    <property type="entry name" value="ADH-like_N"/>
</dbReference>
<dbReference type="SMART" id="SM00829">
    <property type="entry name" value="PKS_ER"/>
    <property type="match status" value="1"/>
</dbReference>
<dbReference type="SUPFAM" id="SSF51735">
    <property type="entry name" value="NAD(P)-binding Rossmann-fold domains"/>
    <property type="match status" value="1"/>
</dbReference>
<dbReference type="Gene3D" id="3.90.180.10">
    <property type="entry name" value="Medium-chain alcohol dehydrogenases, catalytic domain"/>
    <property type="match status" value="1"/>
</dbReference>
<comment type="caution">
    <text evidence="2">The sequence shown here is derived from an EMBL/GenBank/DDBJ whole genome shotgun (WGS) entry which is preliminary data.</text>
</comment>
<dbReference type="InterPro" id="IPR036291">
    <property type="entry name" value="NAD(P)-bd_dom_sf"/>
</dbReference>
<dbReference type="InterPro" id="IPR051397">
    <property type="entry name" value="Zn-ADH-like_protein"/>
</dbReference>
<proteinExistence type="predicted"/>
<sequence length="354" mass="36658">MRQVSQREVHMSEVEGKAVVIDRQGGPDVLRIAPARFPDPVADEVRVLVETAGVAFGDLLVREGLTGSVRGGRVTPGYDIVGIVDAVGPHVSGIEIGARVAVRTAGRGGYATHVISSQQFAVPVPEGVDSVSAVALVLNYVTAWQMLTRVAPVGHGGSVLVHGAAGGVGSALAELALLRGLHVMGTASPSRRSQLTDRGVVPLDRTADWWAGARAGTPGGFDAVFDGVGGRTGRKSLVLLGPGGTLVAYGASSALREGRRDVPQLVAAAALGPRMGALTAFRLGRGLVGYNSSTFVPAHPDWFREDLVELLRLLQGSAIAPMIAEVLPLDLAATAHEHVARGVAGKVVLKVAYR</sequence>
<dbReference type="Pfam" id="PF13602">
    <property type="entry name" value="ADH_zinc_N_2"/>
    <property type="match status" value="1"/>
</dbReference>
<protein>
    <recommendedName>
        <fullName evidence="1">Enoyl reductase (ER) domain-containing protein</fullName>
    </recommendedName>
</protein>
<dbReference type="EMBL" id="QXTG01000001">
    <property type="protein sequence ID" value="RIX29952.1"/>
    <property type="molecule type" value="Genomic_DNA"/>
</dbReference>
<gene>
    <name evidence="2" type="ORF">D1781_00255</name>
</gene>
<reference evidence="3" key="1">
    <citation type="submission" date="2018-09" db="EMBL/GenBank/DDBJ databases">
        <authorList>
            <person name="Kim I."/>
        </authorList>
    </citation>
    <scope>NUCLEOTIDE SEQUENCE [LARGE SCALE GENOMIC DNA]</scope>
    <source>
        <strain evidence="3">DD4a</strain>
    </source>
</reference>
<evidence type="ECO:0000313" key="3">
    <source>
        <dbReference type="Proteomes" id="UP000265742"/>
    </source>
</evidence>
<dbReference type="PANTHER" id="PTHR43677">
    <property type="entry name" value="SHORT-CHAIN DEHYDROGENASE/REDUCTASE"/>
    <property type="match status" value="1"/>
</dbReference>
<accession>A0A3A1U0F7</accession>
<dbReference type="Gene3D" id="3.40.50.720">
    <property type="entry name" value="NAD(P)-binding Rossmann-like Domain"/>
    <property type="match status" value="1"/>
</dbReference>
<dbReference type="InterPro" id="IPR020843">
    <property type="entry name" value="ER"/>
</dbReference>
<evidence type="ECO:0000259" key="1">
    <source>
        <dbReference type="SMART" id="SM00829"/>
    </source>
</evidence>
<feature type="domain" description="Enoyl reductase (ER)" evidence="1">
    <location>
        <begin position="25"/>
        <end position="349"/>
    </location>
</feature>